<keyword evidence="5" id="KW-1185">Reference proteome</keyword>
<accession>A0ABS3JIC8</accession>
<dbReference type="InterPro" id="IPR003362">
    <property type="entry name" value="Bact_transf"/>
</dbReference>
<dbReference type="Pfam" id="PF02397">
    <property type="entry name" value="Bac_transf"/>
    <property type="match status" value="1"/>
</dbReference>
<comment type="similarity">
    <text evidence="1">Belongs to the bacterial sugar transferase family.</text>
</comment>
<evidence type="ECO:0000313" key="5">
    <source>
        <dbReference type="Proteomes" id="UP000664628"/>
    </source>
</evidence>
<keyword evidence="2" id="KW-0812">Transmembrane</keyword>
<comment type="caution">
    <text evidence="4">The sequence shown here is derived from an EMBL/GenBank/DDBJ whole genome shotgun (WGS) entry which is preliminary data.</text>
</comment>
<proteinExistence type="inferred from homology"/>
<dbReference type="Proteomes" id="UP000664628">
    <property type="component" value="Unassembled WGS sequence"/>
</dbReference>
<dbReference type="PANTHER" id="PTHR30576:SF0">
    <property type="entry name" value="UNDECAPRENYL-PHOSPHATE N-ACETYLGALACTOSAMINYL 1-PHOSPHATE TRANSFERASE-RELATED"/>
    <property type="match status" value="1"/>
</dbReference>
<dbReference type="RefSeq" id="WP_207329662.1">
    <property type="nucleotide sequence ID" value="NZ_JAFMYW010000003.1"/>
</dbReference>
<protein>
    <submittedName>
        <fullName evidence="4">Sugar transferase</fullName>
    </submittedName>
</protein>
<keyword evidence="2" id="KW-0472">Membrane</keyword>
<gene>
    <name evidence="4" type="ORF">J2I46_14130</name>
</gene>
<evidence type="ECO:0000256" key="1">
    <source>
        <dbReference type="ARBA" id="ARBA00006464"/>
    </source>
</evidence>
<evidence type="ECO:0000256" key="2">
    <source>
        <dbReference type="SAM" id="Phobius"/>
    </source>
</evidence>
<reference evidence="4 5" key="1">
    <citation type="submission" date="2021-03" db="EMBL/GenBank/DDBJ databases">
        <title>Fibrella sp. HMF5405 genome sequencing and assembly.</title>
        <authorList>
            <person name="Kang H."/>
            <person name="Kim H."/>
            <person name="Bae S."/>
            <person name="Joh K."/>
        </authorList>
    </citation>
    <scope>NUCLEOTIDE SEQUENCE [LARGE SCALE GENOMIC DNA]</scope>
    <source>
        <strain evidence="4 5">HMF5405</strain>
    </source>
</reference>
<dbReference type="PANTHER" id="PTHR30576">
    <property type="entry name" value="COLANIC BIOSYNTHESIS UDP-GLUCOSE LIPID CARRIER TRANSFERASE"/>
    <property type="match status" value="1"/>
</dbReference>
<name>A0ABS3JIC8_9BACT</name>
<keyword evidence="4" id="KW-0808">Transferase</keyword>
<sequence>MTSFTVQNMETVSLERDRNATSQNQTWGLYAKRITDLLVAGLVAVTILIWLIPLLALLIRLTSKGPAIFVQMRSGRDGEQFPCFKFRTMAHNPQAQFQQASKNDYRVTPIGRILRKTNLDEMPQFLNVLLGHMSIVGPRPHPLPLDAQYWNTMPGYRERYSVKPGITGLAQVRGARGETGKPFQMRHRVRYDHLYIQQQSPALDMRICWWTVKAALNGNPNAW</sequence>
<dbReference type="EMBL" id="JAFMYW010000003">
    <property type="protein sequence ID" value="MBO0949730.1"/>
    <property type="molecule type" value="Genomic_DNA"/>
</dbReference>
<keyword evidence="2" id="KW-1133">Transmembrane helix</keyword>
<dbReference type="GO" id="GO:0016740">
    <property type="term" value="F:transferase activity"/>
    <property type="evidence" value="ECO:0007669"/>
    <property type="project" value="UniProtKB-KW"/>
</dbReference>
<feature type="domain" description="Bacterial sugar transferase" evidence="3">
    <location>
        <begin position="32"/>
        <end position="216"/>
    </location>
</feature>
<organism evidence="4 5">
    <name type="scientific">Fibrella forsythiae</name>
    <dbReference type="NCBI Taxonomy" id="2817061"/>
    <lineage>
        <taxon>Bacteria</taxon>
        <taxon>Pseudomonadati</taxon>
        <taxon>Bacteroidota</taxon>
        <taxon>Cytophagia</taxon>
        <taxon>Cytophagales</taxon>
        <taxon>Spirosomataceae</taxon>
        <taxon>Fibrella</taxon>
    </lineage>
</organism>
<evidence type="ECO:0000259" key="3">
    <source>
        <dbReference type="Pfam" id="PF02397"/>
    </source>
</evidence>
<feature type="transmembrane region" description="Helical" evidence="2">
    <location>
        <begin position="37"/>
        <end position="59"/>
    </location>
</feature>
<evidence type="ECO:0000313" key="4">
    <source>
        <dbReference type="EMBL" id="MBO0949730.1"/>
    </source>
</evidence>